<protein>
    <submittedName>
        <fullName evidence="2">Bifunctional deaminase-reductase-like protein</fullName>
    </submittedName>
</protein>
<dbReference type="Proteomes" id="UP000001935">
    <property type="component" value="Chromosome"/>
</dbReference>
<dbReference type="AlphaFoldDB" id="Q2IGH3"/>
<dbReference type="PANTHER" id="PTHR38011:SF12">
    <property type="entry name" value="BIFUNCTIONAL DEAMINASE-REDUCTASE DOMAIN PROTEIN"/>
    <property type="match status" value="1"/>
</dbReference>
<dbReference type="EMBL" id="CP000251">
    <property type="protein sequence ID" value="ABC83678.1"/>
    <property type="molecule type" value="Genomic_DNA"/>
</dbReference>
<dbReference type="InterPro" id="IPR024072">
    <property type="entry name" value="DHFR-like_dom_sf"/>
</dbReference>
<dbReference type="KEGG" id="ade:Adeh_3914"/>
<dbReference type="STRING" id="290397.Adeh_3914"/>
<evidence type="ECO:0000313" key="2">
    <source>
        <dbReference type="EMBL" id="ABC83678.1"/>
    </source>
</evidence>
<gene>
    <name evidence="2" type="ordered locus">Adeh_3914</name>
</gene>
<evidence type="ECO:0000313" key="3">
    <source>
        <dbReference type="Proteomes" id="UP000001935"/>
    </source>
</evidence>
<dbReference type="InterPro" id="IPR002734">
    <property type="entry name" value="RibDG_C"/>
</dbReference>
<dbReference type="SUPFAM" id="SSF53597">
    <property type="entry name" value="Dihydrofolate reductase-like"/>
    <property type="match status" value="1"/>
</dbReference>
<dbReference type="OrthoDB" id="2313602at2"/>
<name>Q2IGH3_ANADE</name>
<sequence>MSKLRVNAFSISIDGYGAGPDQSLEHPLGVGGMSLHEWVLDTRTFRRMHAGGAAGADEGRRGVDDDLAARSFENVGAWILGRNMFAPSRGPWTDDGWKGWWGENPVYHVPVFVLTHHARPPLEMQGGTTFHFVTEGIHAALDRAKEAARGKDVRLGGGVATVREYLAAGLVDELHLAISPVLLGRGEHLLAGLDTTALGYRCVEHVATERALHVILRKQGG</sequence>
<dbReference type="HOGENOM" id="CLU_043966_3_0_7"/>
<reference evidence="2" key="1">
    <citation type="submission" date="2006-01" db="EMBL/GenBank/DDBJ databases">
        <title>Complete sequence of Anaeromyxobacter dehalogenans 2CP-C.</title>
        <authorList>
            <consortium name="US DOE Joint Genome Institute"/>
            <person name="Copeland A."/>
            <person name="Lucas S."/>
            <person name="Lapidus A."/>
            <person name="Barry K."/>
            <person name="Detter J.C."/>
            <person name="Glavina T."/>
            <person name="Hammon N."/>
            <person name="Israni S."/>
            <person name="Pitluck S."/>
            <person name="Brettin T."/>
            <person name="Bruce D."/>
            <person name="Han C."/>
            <person name="Tapia R."/>
            <person name="Gilna P."/>
            <person name="Kiss H."/>
            <person name="Schmutz J."/>
            <person name="Larimer F."/>
            <person name="Land M."/>
            <person name="Kyrpides N."/>
            <person name="Anderson I."/>
            <person name="Sanford R.A."/>
            <person name="Ritalahti K.M."/>
            <person name="Thomas H.S."/>
            <person name="Kirby J.R."/>
            <person name="Zhulin I.B."/>
            <person name="Loeffler F.E."/>
            <person name="Richardson P."/>
        </authorList>
    </citation>
    <scope>NUCLEOTIDE SEQUENCE</scope>
    <source>
        <strain evidence="2">2CP-C</strain>
    </source>
</reference>
<dbReference type="PANTHER" id="PTHR38011">
    <property type="entry name" value="DIHYDROFOLATE REDUCTASE FAMILY PROTEIN (AFU_ORTHOLOGUE AFUA_8G06820)"/>
    <property type="match status" value="1"/>
</dbReference>
<dbReference type="Pfam" id="PF01872">
    <property type="entry name" value="RibD_C"/>
    <property type="match status" value="1"/>
</dbReference>
<dbReference type="GO" id="GO:0008703">
    <property type="term" value="F:5-amino-6-(5-phosphoribosylamino)uracil reductase activity"/>
    <property type="evidence" value="ECO:0007669"/>
    <property type="project" value="InterPro"/>
</dbReference>
<evidence type="ECO:0000259" key="1">
    <source>
        <dbReference type="Pfam" id="PF01872"/>
    </source>
</evidence>
<dbReference type="eggNOG" id="COG0262">
    <property type="taxonomic scope" value="Bacteria"/>
</dbReference>
<dbReference type="GO" id="GO:0009231">
    <property type="term" value="P:riboflavin biosynthetic process"/>
    <property type="evidence" value="ECO:0007669"/>
    <property type="project" value="InterPro"/>
</dbReference>
<dbReference type="InterPro" id="IPR050765">
    <property type="entry name" value="Riboflavin_Biosynth_HTPR"/>
</dbReference>
<dbReference type="RefSeq" id="WP_011422960.1">
    <property type="nucleotide sequence ID" value="NC_007760.1"/>
</dbReference>
<feature type="domain" description="Bacterial bifunctional deaminase-reductase C-terminal" evidence="1">
    <location>
        <begin position="9"/>
        <end position="210"/>
    </location>
</feature>
<accession>Q2IGH3</accession>
<dbReference type="Gene3D" id="3.40.430.10">
    <property type="entry name" value="Dihydrofolate Reductase, subunit A"/>
    <property type="match status" value="1"/>
</dbReference>
<proteinExistence type="predicted"/>
<organism evidence="2 3">
    <name type="scientific">Anaeromyxobacter dehalogenans (strain 2CP-C)</name>
    <dbReference type="NCBI Taxonomy" id="290397"/>
    <lineage>
        <taxon>Bacteria</taxon>
        <taxon>Pseudomonadati</taxon>
        <taxon>Myxococcota</taxon>
        <taxon>Myxococcia</taxon>
        <taxon>Myxococcales</taxon>
        <taxon>Cystobacterineae</taxon>
        <taxon>Anaeromyxobacteraceae</taxon>
        <taxon>Anaeromyxobacter</taxon>
    </lineage>
</organism>